<sequence>MAGNVKCILRHVAALSLLAETALGAKNGDVGGGLQRPLPETPFWGFRWRRVEHPSICRRHRRHVFDPDNLFLGLSALAARQQNGSAQAEKLAFRDLPGSWLCHPMSDPLRPASLVPEAAVADRTVAGNIAEQGATHSLEAGMQIPVYIGHILQLKHPSQEPPISLGRLPAIKGVLVGCDVGRK</sequence>
<evidence type="ECO:0000313" key="1">
    <source>
        <dbReference type="EMBL" id="CRY97642.1"/>
    </source>
</evidence>
<name>A0A0H5QPF5_9ZZZZ</name>
<dbReference type="EMBL" id="LN854175">
    <property type="protein sequence ID" value="CRY97642.1"/>
    <property type="molecule type" value="Genomic_DNA"/>
</dbReference>
<dbReference type="AlphaFoldDB" id="A0A0H5QPF5"/>
<accession>A0A0H5QPF5</accession>
<protein>
    <submittedName>
        <fullName evidence="1">Uncharacterized protein</fullName>
    </submittedName>
</protein>
<organism evidence="1">
    <name type="scientific">uncultured prokaryote</name>
    <dbReference type="NCBI Taxonomy" id="198431"/>
    <lineage>
        <taxon>unclassified sequences</taxon>
        <taxon>environmental samples</taxon>
    </lineage>
</organism>
<reference evidence="1" key="1">
    <citation type="submission" date="2015-06" db="EMBL/GenBank/DDBJ databases">
        <authorList>
            <person name="Joergensen T."/>
        </authorList>
    </citation>
    <scope>NUCLEOTIDE SEQUENCE</scope>
    <source>
        <strain evidence="1">RGFK1671</strain>
    </source>
</reference>
<reference evidence="1" key="2">
    <citation type="submission" date="2015-07" db="EMBL/GenBank/DDBJ databases">
        <title>Plasmids, circular viruses and viroids from rat gut.</title>
        <authorList>
            <person name="Jorgensen T.J."/>
            <person name="Hansen M.A."/>
            <person name="Xu Z."/>
            <person name="Tabak M.A."/>
            <person name="Sorensen S.J."/>
            <person name="Hansen L.H."/>
        </authorList>
    </citation>
    <scope>NUCLEOTIDE SEQUENCE</scope>
    <source>
        <strain evidence="1">RGFK1671</strain>
    </source>
</reference>
<proteinExistence type="predicted"/>